<keyword evidence="4 8" id="KW-0812">Transmembrane</keyword>
<dbReference type="RefSeq" id="WP_085513242.1">
    <property type="nucleotide sequence ID" value="NZ_FXAP01000005.1"/>
</dbReference>
<feature type="transmembrane region" description="Helical" evidence="8">
    <location>
        <begin position="160"/>
        <end position="190"/>
    </location>
</feature>
<comment type="cofactor">
    <cofactor evidence="7">
        <name>Mg(2+)</name>
        <dbReference type="ChEBI" id="CHEBI:18420"/>
    </cofactor>
</comment>
<evidence type="ECO:0000256" key="6">
    <source>
        <dbReference type="ARBA" id="ARBA00023136"/>
    </source>
</evidence>
<feature type="transmembrane region" description="Helical" evidence="8">
    <location>
        <begin position="226"/>
        <end position="245"/>
    </location>
</feature>
<sequence>MTVAILAGVLALVVSLLSQLAIRPILIRRAVVDTPNHRSMHVTPTIRGGGIGVALAVAVGLGTAAVLLHSLPLWIVAAVSIVNAAIGAVEDVRGLPVRVRFGLQVVLGLVATWVLVVSMAASFWWIPLGIVALVAYTNIANFMDGVNGISSMHGTVVGGFYAGLGAVAGLPGVTAAGLVVASAFLGFLPWNLARRRMFLGDVGSYLLGGSLVAVAIYAAFSGISFVALIGPVLVYVADTGTTIIARWRRGEPLHEAHRSHVYQRLAAGGLGHLGSTAVVSVATLATGLLGVGVATGAWPVQILAVLGILLVLAVYLCLPRLLGRRPRL</sequence>
<keyword evidence="6 8" id="KW-0472">Membrane</keyword>
<dbReference type="CDD" id="cd06854">
    <property type="entry name" value="GT_WbpL_WbcO_like"/>
    <property type="match status" value="1"/>
</dbReference>
<keyword evidence="2" id="KW-1003">Cell membrane</keyword>
<evidence type="ECO:0000256" key="4">
    <source>
        <dbReference type="ARBA" id="ARBA00022692"/>
    </source>
</evidence>
<organism evidence="9 10">
    <name type="scientific">Plantibacter flavus</name>
    <dbReference type="NCBI Taxonomy" id="150123"/>
    <lineage>
        <taxon>Bacteria</taxon>
        <taxon>Bacillati</taxon>
        <taxon>Actinomycetota</taxon>
        <taxon>Actinomycetes</taxon>
        <taxon>Micrococcales</taxon>
        <taxon>Microbacteriaceae</taxon>
        <taxon>Plantibacter</taxon>
    </lineage>
</organism>
<dbReference type="GO" id="GO:0016780">
    <property type="term" value="F:phosphotransferase activity, for other substituted phosphate groups"/>
    <property type="evidence" value="ECO:0007669"/>
    <property type="project" value="InterPro"/>
</dbReference>
<feature type="binding site" evidence="7">
    <location>
        <position position="141"/>
    </location>
    <ligand>
        <name>Mg(2+)</name>
        <dbReference type="ChEBI" id="CHEBI:18420"/>
    </ligand>
</feature>
<keyword evidence="5 8" id="KW-1133">Transmembrane helix</keyword>
<comment type="subcellular location">
    <subcellularLocation>
        <location evidence="1">Cell membrane</location>
        <topology evidence="1">Multi-pass membrane protein</topology>
    </subcellularLocation>
</comment>
<feature type="transmembrane region" description="Helical" evidence="8">
    <location>
        <begin position="265"/>
        <end position="291"/>
    </location>
</feature>
<protein>
    <submittedName>
        <fullName evidence="9">UDP-N-acetylmuramyl pentapeptide phosphotransferase/UDP-N-acetylglucosamine-1-phosphate transferase</fullName>
    </submittedName>
</protein>
<name>A0A3N2C484_9MICO</name>
<dbReference type="PANTHER" id="PTHR22926:SF3">
    <property type="entry name" value="UNDECAPRENYL-PHOSPHATE ALPHA-N-ACETYLGLUCOSAMINYL 1-PHOSPHATE TRANSFERASE"/>
    <property type="match status" value="1"/>
</dbReference>
<evidence type="ECO:0000256" key="5">
    <source>
        <dbReference type="ARBA" id="ARBA00022989"/>
    </source>
</evidence>
<dbReference type="GO" id="GO:0046872">
    <property type="term" value="F:metal ion binding"/>
    <property type="evidence" value="ECO:0007669"/>
    <property type="project" value="UniProtKB-KW"/>
</dbReference>
<dbReference type="GO" id="GO:0005886">
    <property type="term" value="C:plasma membrane"/>
    <property type="evidence" value="ECO:0007669"/>
    <property type="project" value="UniProtKB-SubCell"/>
</dbReference>
<dbReference type="Pfam" id="PF00953">
    <property type="entry name" value="Glycos_transf_4"/>
    <property type="match status" value="1"/>
</dbReference>
<reference evidence="9 10" key="1">
    <citation type="submission" date="2018-11" db="EMBL/GenBank/DDBJ databases">
        <title>Sequencing the genomes of 1000 actinobacteria strains.</title>
        <authorList>
            <person name="Klenk H.-P."/>
        </authorList>
    </citation>
    <scope>NUCLEOTIDE SEQUENCE [LARGE SCALE GENOMIC DNA]</scope>
    <source>
        <strain evidence="9 10">DSM 14012</strain>
    </source>
</reference>
<feature type="transmembrane region" description="Helical" evidence="8">
    <location>
        <begin position="297"/>
        <end position="318"/>
    </location>
</feature>
<evidence type="ECO:0000256" key="7">
    <source>
        <dbReference type="PIRSR" id="PIRSR600715-1"/>
    </source>
</evidence>
<dbReference type="Proteomes" id="UP000266915">
    <property type="component" value="Unassembled WGS sequence"/>
</dbReference>
<dbReference type="AlphaFoldDB" id="A0A3N2C484"/>
<feature type="transmembrane region" description="Helical" evidence="8">
    <location>
        <begin position="46"/>
        <end position="65"/>
    </location>
</feature>
<keyword evidence="7" id="KW-0479">Metal-binding</keyword>
<evidence type="ECO:0000256" key="1">
    <source>
        <dbReference type="ARBA" id="ARBA00004651"/>
    </source>
</evidence>
<comment type="caution">
    <text evidence="9">The sequence shown here is derived from an EMBL/GenBank/DDBJ whole genome shotgun (WGS) entry which is preliminary data.</text>
</comment>
<evidence type="ECO:0000256" key="2">
    <source>
        <dbReference type="ARBA" id="ARBA00022475"/>
    </source>
</evidence>
<feature type="transmembrane region" description="Helical" evidence="8">
    <location>
        <begin position="71"/>
        <end position="89"/>
    </location>
</feature>
<evidence type="ECO:0000256" key="3">
    <source>
        <dbReference type="ARBA" id="ARBA00022679"/>
    </source>
</evidence>
<dbReference type="GO" id="GO:0009103">
    <property type="term" value="P:lipopolysaccharide biosynthetic process"/>
    <property type="evidence" value="ECO:0007669"/>
    <property type="project" value="TreeGrafter"/>
</dbReference>
<evidence type="ECO:0000313" key="9">
    <source>
        <dbReference type="EMBL" id="ROR82312.1"/>
    </source>
</evidence>
<feature type="transmembrane region" description="Helical" evidence="8">
    <location>
        <begin position="202"/>
        <end position="220"/>
    </location>
</feature>
<evidence type="ECO:0000256" key="8">
    <source>
        <dbReference type="SAM" id="Phobius"/>
    </source>
</evidence>
<dbReference type="InterPro" id="IPR000715">
    <property type="entry name" value="Glycosyl_transferase_4"/>
</dbReference>
<gene>
    <name evidence="9" type="ORF">EDD42_2400</name>
</gene>
<keyword evidence="7" id="KW-0460">Magnesium</keyword>
<feature type="binding site" evidence="7">
    <location>
        <position position="201"/>
    </location>
    <ligand>
        <name>Mg(2+)</name>
        <dbReference type="ChEBI" id="CHEBI:18420"/>
    </ligand>
</feature>
<keyword evidence="10" id="KW-1185">Reference proteome</keyword>
<evidence type="ECO:0000313" key="10">
    <source>
        <dbReference type="Proteomes" id="UP000266915"/>
    </source>
</evidence>
<proteinExistence type="predicted"/>
<keyword evidence="3 9" id="KW-0808">Transferase</keyword>
<dbReference type="PANTHER" id="PTHR22926">
    <property type="entry name" value="PHOSPHO-N-ACETYLMURAMOYL-PENTAPEPTIDE-TRANSFERASE"/>
    <property type="match status" value="1"/>
</dbReference>
<feature type="transmembrane region" description="Helical" evidence="8">
    <location>
        <begin position="101"/>
        <end position="126"/>
    </location>
</feature>
<accession>A0A3N2C484</accession>
<feature type="transmembrane region" description="Helical" evidence="8">
    <location>
        <begin position="6"/>
        <end position="26"/>
    </location>
</feature>
<dbReference type="GO" id="GO:0044038">
    <property type="term" value="P:cell wall macromolecule biosynthetic process"/>
    <property type="evidence" value="ECO:0007669"/>
    <property type="project" value="TreeGrafter"/>
</dbReference>
<dbReference type="GO" id="GO:0071555">
    <property type="term" value="P:cell wall organization"/>
    <property type="evidence" value="ECO:0007669"/>
    <property type="project" value="TreeGrafter"/>
</dbReference>
<dbReference type="EMBL" id="RKHL01000001">
    <property type="protein sequence ID" value="ROR82312.1"/>
    <property type="molecule type" value="Genomic_DNA"/>
</dbReference>